<dbReference type="EMBL" id="JACGWN010000008">
    <property type="protein sequence ID" value="KAL0438867.1"/>
    <property type="molecule type" value="Genomic_DNA"/>
</dbReference>
<reference evidence="1" key="2">
    <citation type="journal article" date="2024" name="Plant">
        <title>Genomic evolution and insights into agronomic trait innovations of Sesamum species.</title>
        <authorList>
            <person name="Miao H."/>
            <person name="Wang L."/>
            <person name="Qu L."/>
            <person name="Liu H."/>
            <person name="Sun Y."/>
            <person name="Le M."/>
            <person name="Wang Q."/>
            <person name="Wei S."/>
            <person name="Zheng Y."/>
            <person name="Lin W."/>
            <person name="Duan Y."/>
            <person name="Cao H."/>
            <person name="Xiong S."/>
            <person name="Wang X."/>
            <person name="Wei L."/>
            <person name="Li C."/>
            <person name="Ma Q."/>
            <person name="Ju M."/>
            <person name="Zhao R."/>
            <person name="Li G."/>
            <person name="Mu C."/>
            <person name="Tian Q."/>
            <person name="Mei H."/>
            <person name="Zhang T."/>
            <person name="Gao T."/>
            <person name="Zhang H."/>
        </authorList>
    </citation>
    <scope>NUCLEOTIDE SEQUENCE</scope>
    <source>
        <strain evidence="1">KEN1</strain>
    </source>
</reference>
<proteinExistence type="predicted"/>
<evidence type="ECO:0000313" key="1">
    <source>
        <dbReference type="EMBL" id="KAL0438867.1"/>
    </source>
</evidence>
<dbReference type="AlphaFoldDB" id="A0AAW2WAP7"/>
<name>A0AAW2WAP7_9LAMI</name>
<organism evidence="1">
    <name type="scientific">Sesamum latifolium</name>
    <dbReference type="NCBI Taxonomy" id="2727402"/>
    <lineage>
        <taxon>Eukaryota</taxon>
        <taxon>Viridiplantae</taxon>
        <taxon>Streptophyta</taxon>
        <taxon>Embryophyta</taxon>
        <taxon>Tracheophyta</taxon>
        <taxon>Spermatophyta</taxon>
        <taxon>Magnoliopsida</taxon>
        <taxon>eudicotyledons</taxon>
        <taxon>Gunneridae</taxon>
        <taxon>Pentapetalae</taxon>
        <taxon>asterids</taxon>
        <taxon>lamiids</taxon>
        <taxon>Lamiales</taxon>
        <taxon>Pedaliaceae</taxon>
        <taxon>Sesamum</taxon>
    </lineage>
</organism>
<protein>
    <submittedName>
        <fullName evidence="1">Uncharacterized protein</fullName>
    </submittedName>
</protein>
<sequence>MNEEQEEVLNFVDTGQEVKSKLQKELLLNGYTSNPKVKPPFDVSSDRKKASEGKWGLPNRMKRWRNQADENVGFYKEHTKAWSESHMKKKKFKDGDKRHHKNKGPIKVDWQRLKHYIEGYHRLLSHHLNFHKSPRFPLIECLNVELMTLNKRCVGGNP</sequence>
<accession>A0AAW2WAP7</accession>
<comment type="caution">
    <text evidence="1">The sequence shown here is derived from an EMBL/GenBank/DDBJ whole genome shotgun (WGS) entry which is preliminary data.</text>
</comment>
<gene>
    <name evidence="1" type="ORF">Slati_2369700</name>
</gene>
<reference evidence="1" key="1">
    <citation type="submission" date="2020-06" db="EMBL/GenBank/DDBJ databases">
        <authorList>
            <person name="Li T."/>
            <person name="Hu X."/>
            <person name="Zhang T."/>
            <person name="Song X."/>
            <person name="Zhang H."/>
            <person name="Dai N."/>
            <person name="Sheng W."/>
            <person name="Hou X."/>
            <person name="Wei L."/>
        </authorList>
    </citation>
    <scope>NUCLEOTIDE SEQUENCE</scope>
    <source>
        <strain evidence="1">KEN1</strain>
        <tissue evidence="1">Leaf</tissue>
    </source>
</reference>